<keyword evidence="1" id="KW-0472">Membrane</keyword>
<feature type="transmembrane region" description="Helical" evidence="1">
    <location>
        <begin position="371"/>
        <end position="390"/>
    </location>
</feature>
<feature type="transmembrane region" description="Helical" evidence="1">
    <location>
        <begin position="423"/>
        <end position="446"/>
    </location>
</feature>
<evidence type="ECO:0000256" key="1">
    <source>
        <dbReference type="SAM" id="Phobius"/>
    </source>
</evidence>
<feature type="transmembrane region" description="Helical" evidence="1">
    <location>
        <begin position="288"/>
        <end position="305"/>
    </location>
</feature>
<sequence length="595" mass="60938">MPDAPPLVRRVAVLTGLVWLAVAAQLLVLYWAGTADVLSDTDDAMRLVEVRAFLAGQGWFDLHEPRMNPPAGYDTHWSRLIDAGLAGLYGLVSLATAPALAERLMRTVWPLLWLIPAMAAVLITSARLAGTAALAPAALLLVLGLPAFQQFVPGRIDHHNVQIALAVMVLAAVVASDRRRWGRAAAAGGLTAVALAIGFESLAFLALCGVAPALRFAADRATGPALAAYGLALAAGTAAVFLGTVVPARWLFTQCDALTVNTAAPVVIAGLGLAALGRLAPERRSTRLLGLALLAAVAAALSLAIEPDCRRGPFALMDPAVGPLWLDQVRESQPLLTVARASPAVAATVAAFPLIALAAAGLLLRDPVRRTDFACLTVAAAVAAAGLLTLGNAKFYAYATWFGLPVVAAVLARLAGARPALRVAAAVLVAPAVAGALAAAAVRILAGPGPGDLPAADAAARACLTEASHRTLAALPPGLVVAPIDHGPPILATTPHRVIGGPYHRLSAAILATDRVFRSAPEEARPQLERWAALSPHVYVAVCRAVPVVPTAAPGGLAARLAAGDPPAWLTPVAAVPDEALAIYRFTPDAAAPPP</sequence>
<accession>A0ABT5J9B5</accession>
<name>A0ABT5J9B5_RHOTP</name>
<feature type="transmembrane region" description="Helical" evidence="1">
    <location>
        <begin position="258"/>
        <end position="276"/>
    </location>
</feature>
<reference evidence="2" key="1">
    <citation type="journal article" date="2023" name="Microbiol Resour">
        <title>Genome Sequences of Rhodoplanes serenus and Two Thermotolerant Strains, Rhodoplanes tepidamans and 'Rhodoplanes cryptolactis,' Further Refine the Genus.</title>
        <authorList>
            <person name="Rayyan A.A."/>
            <person name="Kyndt J.A."/>
        </authorList>
    </citation>
    <scope>NUCLEOTIDE SEQUENCE</scope>
    <source>
        <strain evidence="2">DSM 9987</strain>
    </source>
</reference>
<feature type="transmembrane region" description="Helical" evidence="1">
    <location>
        <begin position="108"/>
        <end position="126"/>
    </location>
</feature>
<feature type="transmembrane region" description="Helical" evidence="1">
    <location>
        <begin position="226"/>
        <end position="252"/>
    </location>
</feature>
<keyword evidence="1" id="KW-1133">Transmembrane helix</keyword>
<feature type="transmembrane region" description="Helical" evidence="1">
    <location>
        <begin position="188"/>
        <end position="214"/>
    </location>
</feature>
<keyword evidence="1" id="KW-0812">Transmembrane</keyword>
<proteinExistence type="predicted"/>
<keyword evidence="3" id="KW-1185">Reference proteome</keyword>
<feature type="transmembrane region" description="Helical" evidence="1">
    <location>
        <begin position="344"/>
        <end position="364"/>
    </location>
</feature>
<protein>
    <recommendedName>
        <fullName evidence="4">Glycosyltransferase RgtA/B/C/D-like domain-containing protein</fullName>
    </recommendedName>
</protein>
<evidence type="ECO:0008006" key="4">
    <source>
        <dbReference type="Google" id="ProtNLM"/>
    </source>
</evidence>
<feature type="transmembrane region" description="Helical" evidence="1">
    <location>
        <begin position="12"/>
        <end position="32"/>
    </location>
</feature>
<reference evidence="2" key="2">
    <citation type="submission" date="2023-02" db="EMBL/GenBank/DDBJ databases">
        <authorList>
            <person name="Rayyan A."/>
            <person name="Meyer T."/>
            <person name="Kyndt J.A."/>
        </authorList>
    </citation>
    <scope>NUCLEOTIDE SEQUENCE</scope>
    <source>
        <strain evidence="2">DSM 9987</strain>
    </source>
</reference>
<feature type="transmembrane region" description="Helical" evidence="1">
    <location>
        <begin position="83"/>
        <end position="101"/>
    </location>
</feature>
<dbReference type="EMBL" id="JAQQLI010000014">
    <property type="protein sequence ID" value="MDC7786240.1"/>
    <property type="molecule type" value="Genomic_DNA"/>
</dbReference>
<evidence type="ECO:0000313" key="3">
    <source>
        <dbReference type="Proteomes" id="UP001165652"/>
    </source>
</evidence>
<feature type="transmembrane region" description="Helical" evidence="1">
    <location>
        <begin position="160"/>
        <end position="176"/>
    </location>
</feature>
<comment type="caution">
    <text evidence="2">The sequence shown here is derived from an EMBL/GenBank/DDBJ whole genome shotgun (WGS) entry which is preliminary data.</text>
</comment>
<gene>
    <name evidence="2" type="ORF">PQJ73_11160</name>
</gene>
<dbReference type="RefSeq" id="WP_272777085.1">
    <property type="nucleotide sequence ID" value="NZ_JAQQLI010000014.1"/>
</dbReference>
<dbReference type="Proteomes" id="UP001165652">
    <property type="component" value="Unassembled WGS sequence"/>
</dbReference>
<evidence type="ECO:0000313" key="2">
    <source>
        <dbReference type="EMBL" id="MDC7786240.1"/>
    </source>
</evidence>
<feature type="transmembrane region" description="Helical" evidence="1">
    <location>
        <begin position="396"/>
        <end position="416"/>
    </location>
</feature>
<organism evidence="2 3">
    <name type="scientific">Rhodoplanes tepidamans</name>
    <name type="common">Rhodoplanes cryptolactis</name>
    <dbReference type="NCBI Taxonomy" id="200616"/>
    <lineage>
        <taxon>Bacteria</taxon>
        <taxon>Pseudomonadati</taxon>
        <taxon>Pseudomonadota</taxon>
        <taxon>Alphaproteobacteria</taxon>
        <taxon>Hyphomicrobiales</taxon>
        <taxon>Nitrobacteraceae</taxon>
        <taxon>Rhodoplanes</taxon>
    </lineage>
</organism>
<feature type="transmembrane region" description="Helical" evidence="1">
    <location>
        <begin position="132"/>
        <end position="148"/>
    </location>
</feature>